<dbReference type="Proteomes" id="UP000186607">
    <property type="component" value="Unassembled WGS sequence"/>
</dbReference>
<protein>
    <submittedName>
        <fullName evidence="2">Uncharacterized protein</fullName>
    </submittedName>
</protein>
<feature type="compositionally biased region" description="Low complexity" evidence="1">
    <location>
        <begin position="460"/>
        <end position="480"/>
    </location>
</feature>
<proteinExistence type="predicted"/>
<name>A0A1U7P2N5_9DEIO</name>
<gene>
    <name evidence="2" type="ORF">BOO71_0002785</name>
</gene>
<dbReference type="AlphaFoldDB" id="A0A1U7P2N5"/>
<evidence type="ECO:0000256" key="1">
    <source>
        <dbReference type="SAM" id="MobiDB-lite"/>
    </source>
</evidence>
<dbReference type="EMBL" id="MSTI01000032">
    <property type="protein sequence ID" value="OLV19432.1"/>
    <property type="molecule type" value="Genomic_DNA"/>
</dbReference>
<organism evidence="2 3">
    <name type="scientific">Deinococcus marmoris</name>
    <dbReference type="NCBI Taxonomy" id="249408"/>
    <lineage>
        <taxon>Bacteria</taxon>
        <taxon>Thermotogati</taxon>
        <taxon>Deinococcota</taxon>
        <taxon>Deinococci</taxon>
        <taxon>Deinococcales</taxon>
        <taxon>Deinococcaceae</taxon>
        <taxon>Deinococcus</taxon>
    </lineage>
</organism>
<keyword evidence="3" id="KW-1185">Reference proteome</keyword>
<reference evidence="2 3" key="1">
    <citation type="submission" date="2017-01" db="EMBL/GenBank/DDBJ databases">
        <title>Genome Analysis of Deinococcus marmoris KOPRI26562.</title>
        <authorList>
            <person name="Kim J.H."/>
            <person name="Oh H.-M."/>
        </authorList>
    </citation>
    <scope>NUCLEOTIDE SEQUENCE [LARGE SCALE GENOMIC DNA]</scope>
    <source>
        <strain evidence="2 3">KOPRI26562</strain>
    </source>
</reference>
<accession>A0A1U7P2N5</accession>
<evidence type="ECO:0000313" key="3">
    <source>
        <dbReference type="Proteomes" id="UP000186607"/>
    </source>
</evidence>
<evidence type="ECO:0000313" key="2">
    <source>
        <dbReference type="EMBL" id="OLV19432.1"/>
    </source>
</evidence>
<comment type="caution">
    <text evidence="2">The sequence shown here is derived from an EMBL/GenBank/DDBJ whole genome shotgun (WGS) entry which is preliminary data.</text>
</comment>
<feature type="region of interest" description="Disordered" evidence="1">
    <location>
        <begin position="459"/>
        <end position="480"/>
    </location>
</feature>
<dbReference type="RefSeq" id="WP_175607364.1">
    <property type="nucleotide sequence ID" value="NZ_MSTI01000032.1"/>
</dbReference>
<sequence length="540" mass="57053">MSVKLAQGVQNRFYAARFSGGAATLYVLAAPSTAALKQWQADYVALLDSGAAPAASTAAAGGSLLGKKASLPEIKPTNAAQFLAAGGDPKSQIIPDEFHCYQEKKGSGLTPELALQILPGGKYRTPYGSGSVAVKKDSSLIKLDWKGGPLDGADGYLNFGDDGQKLSLSNVGEDMLEGELDFECYQRGPRENLALLDFKLKTPAVAKYACALKDGGKSSGTLEILAGGQYRLNGQAGRYTTDFRSDQNQNWSDLEFTGGALDEAIGSYRESKEGVREVSIYRPGLSCRTVVEPTPIPRYGTAKAPMPPKGSGGLSGAYVHWYADPLAAMGYGGCGGLCWDVRIFNKSGYVFTDEPEISLDEADCSRTHPNGLPICEVYTVKDGRITIGKEKPESFKKVGNALEIDGDSYQPLVKLEGVKLSGPYEAKSFVGGGAGSTVSGAFQNTLNFLPGGKFSRERSGGVSTTFTDTGTPSGTVTGGFTSTNQSASSGTYSIKSYTLTLTYGDGHKEQLFAFGLPDKNGKPRLDLLRLGGASYTVPDK</sequence>